<dbReference type="InterPro" id="IPR005368">
    <property type="entry name" value="UPF0175"/>
</dbReference>
<name>A0A830FCT5_9EURY</name>
<dbReference type="OrthoDB" id="265582at2157"/>
<dbReference type="InterPro" id="IPR052264">
    <property type="entry name" value="UPF0175_domain"/>
</dbReference>
<sequence>MIDVEDNIELLQQSGRFSSEEEFLEEAFRALLEKRPELRVDLAVEQYKTGSVSLNRAAELAGYSPEEFKEILRDRGVSRDVSVLNNEERSEHLENL</sequence>
<dbReference type="PANTHER" id="PTHR37525:SF1">
    <property type="entry name" value="UPF0175 PROTEIN SSL1255"/>
    <property type="match status" value="1"/>
</dbReference>
<protein>
    <submittedName>
        <fullName evidence="2">Uncharacterized protein</fullName>
    </submittedName>
</protein>
<dbReference type="RefSeq" id="WP_188884195.1">
    <property type="nucleotide sequence ID" value="NZ_BMPF01000005.1"/>
</dbReference>
<dbReference type="Pfam" id="PF03683">
    <property type="entry name" value="UPF0175"/>
    <property type="match status" value="1"/>
</dbReference>
<keyword evidence="3" id="KW-1185">Reference proteome</keyword>
<dbReference type="AlphaFoldDB" id="A0A830FCT5"/>
<dbReference type="Proteomes" id="UP000628840">
    <property type="component" value="Unassembled WGS sequence"/>
</dbReference>
<reference evidence="2 3" key="1">
    <citation type="journal article" date="2019" name="Int. J. Syst. Evol. Microbiol.">
        <title>The Global Catalogue of Microorganisms (GCM) 10K type strain sequencing project: providing services to taxonomists for standard genome sequencing and annotation.</title>
        <authorList>
            <consortium name="The Broad Institute Genomics Platform"/>
            <consortium name="The Broad Institute Genome Sequencing Center for Infectious Disease"/>
            <person name="Wu L."/>
            <person name="Ma J."/>
        </authorList>
    </citation>
    <scope>NUCLEOTIDE SEQUENCE [LARGE SCALE GENOMIC DNA]</scope>
    <source>
        <strain evidence="2 3">JCM 19585</strain>
    </source>
</reference>
<accession>A0A830FCT5</accession>
<proteinExistence type="inferred from homology"/>
<organism evidence="2 3">
    <name type="scientific">Halarchaeum grantii</name>
    <dbReference type="NCBI Taxonomy" id="1193105"/>
    <lineage>
        <taxon>Archaea</taxon>
        <taxon>Methanobacteriati</taxon>
        <taxon>Methanobacteriota</taxon>
        <taxon>Stenosarchaea group</taxon>
        <taxon>Halobacteria</taxon>
        <taxon>Halobacteriales</taxon>
        <taxon>Halobacteriaceae</taxon>
    </lineage>
</organism>
<gene>
    <name evidence="2" type="ORF">GCM10009037_26810</name>
</gene>
<comment type="similarity">
    <text evidence="1">Belongs to the UPF0175 family.</text>
</comment>
<dbReference type="PANTHER" id="PTHR37525">
    <property type="entry name" value="UPF0175 PROTEIN SSL1255"/>
    <property type="match status" value="1"/>
</dbReference>
<evidence type="ECO:0000256" key="1">
    <source>
        <dbReference type="ARBA" id="ARBA00005651"/>
    </source>
</evidence>
<evidence type="ECO:0000313" key="2">
    <source>
        <dbReference type="EMBL" id="GGL41887.1"/>
    </source>
</evidence>
<evidence type="ECO:0000313" key="3">
    <source>
        <dbReference type="Proteomes" id="UP000628840"/>
    </source>
</evidence>
<dbReference type="EMBL" id="BMPF01000005">
    <property type="protein sequence ID" value="GGL41887.1"/>
    <property type="molecule type" value="Genomic_DNA"/>
</dbReference>
<comment type="caution">
    <text evidence="2">The sequence shown here is derived from an EMBL/GenBank/DDBJ whole genome shotgun (WGS) entry which is preliminary data.</text>
</comment>